<dbReference type="AlphaFoldDB" id="A0AA41YZL0"/>
<dbReference type="PANTHER" id="PTHR45947">
    <property type="entry name" value="SULFOQUINOVOSYL TRANSFERASE SQD2"/>
    <property type="match status" value="1"/>
</dbReference>
<name>A0AA41YZL0_9HYPH</name>
<sequence length="380" mass="41195">MSARKTLLIYTHALAGGGAERVCSLLATGFVRQGWRVLIAVDAEDDANQRFLDPDIEIAVLGSGHLRTVGRLVGLLRRENPDITLSAIGVSNLKHVMAATLCGRLARAVLSYHAFAASEPQRLSRAAYWLLPVLSRLTARTVAVSHGLHRDLVARWRASPRRVTTIYNPVMVGTGAPAAPRPTGTPPMILSAGRLVPDKNMRAVVRAFGRIAARCEARLMILGEGPDRPAIQDEILRLGLEKRVELHGYVPEPWALYQQAACFVTASRLESFSMVIAEALAYGVPVVAYDSPGPREVLDDGKYGALIPLDDEECLASAMLAALQNPPDAMLLQERGRAFSVEVGVEAYHRLFCEVIAEAAGETRVKPASPSASRFWAKHG</sequence>
<feature type="domain" description="Ig-like" evidence="1">
    <location>
        <begin position="327"/>
        <end position="380"/>
    </location>
</feature>
<comment type="caution">
    <text evidence="2">The sequence shown here is derived from an EMBL/GenBank/DDBJ whole genome shotgun (WGS) entry which is preliminary data.</text>
</comment>
<dbReference type="SUPFAM" id="SSF53756">
    <property type="entry name" value="UDP-Glycosyltransferase/glycogen phosphorylase"/>
    <property type="match status" value="1"/>
</dbReference>
<evidence type="ECO:0000313" key="3">
    <source>
        <dbReference type="Proteomes" id="UP001165667"/>
    </source>
</evidence>
<keyword evidence="3" id="KW-1185">Reference proteome</keyword>
<evidence type="ECO:0000259" key="1">
    <source>
        <dbReference type="PROSITE" id="PS50835"/>
    </source>
</evidence>
<dbReference type="GO" id="GO:0016757">
    <property type="term" value="F:glycosyltransferase activity"/>
    <property type="evidence" value="ECO:0007669"/>
    <property type="project" value="InterPro"/>
</dbReference>
<dbReference type="PANTHER" id="PTHR45947:SF3">
    <property type="entry name" value="SULFOQUINOVOSYL TRANSFERASE SQD2"/>
    <property type="match status" value="1"/>
</dbReference>
<dbReference type="Pfam" id="PF13439">
    <property type="entry name" value="Glyco_transf_4"/>
    <property type="match status" value="1"/>
</dbReference>
<dbReference type="PROSITE" id="PS50835">
    <property type="entry name" value="IG_LIKE"/>
    <property type="match status" value="1"/>
</dbReference>
<organism evidence="2 3">
    <name type="scientific">Lichenifustis flavocetrariae</name>
    <dbReference type="NCBI Taxonomy" id="2949735"/>
    <lineage>
        <taxon>Bacteria</taxon>
        <taxon>Pseudomonadati</taxon>
        <taxon>Pseudomonadota</taxon>
        <taxon>Alphaproteobacteria</taxon>
        <taxon>Hyphomicrobiales</taxon>
        <taxon>Lichenihabitantaceae</taxon>
        <taxon>Lichenifustis</taxon>
    </lineage>
</organism>
<proteinExistence type="predicted"/>
<reference evidence="2" key="1">
    <citation type="submission" date="2022-05" db="EMBL/GenBank/DDBJ databases">
        <authorList>
            <person name="Pankratov T."/>
        </authorList>
    </citation>
    <scope>NUCLEOTIDE SEQUENCE</scope>
    <source>
        <strain evidence="2">BP6-180914</strain>
    </source>
</reference>
<dbReference type="InterPro" id="IPR050194">
    <property type="entry name" value="Glycosyltransferase_grp1"/>
</dbReference>
<accession>A0AA41YZL0</accession>
<gene>
    <name evidence="2" type="ORF">M8523_19185</name>
</gene>
<dbReference type="RefSeq" id="WP_282586516.1">
    <property type="nucleotide sequence ID" value="NZ_JAMOIM010000013.1"/>
</dbReference>
<dbReference type="InterPro" id="IPR028098">
    <property type="entry name" value="Glyco_trans_4-like_N"/>
</dbReference>
<dbReference type="Pfam" id="PF00534">
    <property type="entry name" value="Glycos_transf_1"/>
    <property type="match status" value="1"/>
</dbReference>
<dbReference type="InterPro" id="IPR007110">
    <property type="entry name" value="Ig-like_dom"/>
</dbReference>
<protein>
    <submittedName>
        <fullName evidence="2">Glycosyltransferase</fullName>
    </submittedName>
</protein>
<dbReference type="EMBL" id="JAMOIM010000013">
    <property type="protein sequence ID" value="MCW6510147.1"/>
    <property type="molecule type" value="Genomic_DNA"/>
</dbReference>
<dbReference type="CDD" id="cd03811">
    <property type="entry name" value="GT4_GT28_WabH-like"/>
    <property type="match status" value="1"/>
</dbReference>
<dbReference type="InterPro" id="IPR001296">
    <property type="entry name" value="Glyco_trans_1"/>
</dbReference>
<dbReference type="Proteomes" id="UP001165667">
    <property type="component" value="Unassembled WGS sequence"/>
</dbReference>
<dbReference type="Gene3D" id="3.40.50.2000">
    <property type="entry name" value="Glycogen Phosphorylase B"/>
    <property type="match status" value="2"/>
</dbReference>
<evidence type="ECO:0000313" key="2">
    <source>
        <dbReference type="EMBL" id="MCW6510147.1"/>
    </source>
</evidence>